<name>A0A0R3SPN3_HYMDI</name>
<evidence type="ECO:0000313" key="4">
    <source>
        <dbReference type="WBParaSite" id="HDID_0000694101-mRNA-1"/>
    </source>
</evidence>
<dbReference type="InterPro" id="IPR050951">
    <property type="entry name" value="Retrovirus_Pol_polyprotein"/>
</dbReference>
<feature type="domain" description="Reverse transcriptase" evidence="1">
    <location>
        <begin position="1"/>
        <end position="196"/>
    </location>
</feature>
<dbReference type="PROSITE" id="PS50878">
    <property type="entry name" value="RT_POL"/>
    <property type="match status" value="1"/>
</dbReference>
<proteinExistence type="predicted"/>
<accession>A0A0R3SPN3</accession>
<dbReference type="FunFam" id="3.30.70.270:FF:000003">
    <property type="entry name" value="Transposon Ty3-G Gag-Pol polyprotein"/>
    <property type="match status" value="1"/>
</dbReference>
<dbReference type="PANTHER" id="PTHR37984:SF5">
    <property type="entry name" value="PROTEIN NYNRIN-LIKE"/>
    <property type="match status" value="1"/>
</dbReference>
<dbReference type="Proteomes" id="UP000274504">
    <property type="component" value="Unassembled WGS sequence"/>
</dbReference>
<dbReference type="Gene3D" id="3.30.70.270">
    <property type="match status" value="1"/>
</dbReference>
<reference evidence="4" key="1">
    <citation type="submission" date="2017-02" db="UniProtKB">
        <authorList>
            <consortium name="WormBaseParasite"/>
        </authorList>
    </citation>
    <scope>IDENTIFICATION</scope>
</reference>
<dbReference type="Gene3D" id="3.10.10.10">
    <property type="entry name" value="HIV Type 1 Reverse Transcriptase, subunit A, domain 1"/>
    <property type="match status" value="1"/>
</dbReference>
<dbReference type="FunFam" id="3.30.70.270:FF:000020">
    <property type="entry name" value="Transposon Tf2-6 polyprotein-like Protein"/>
    <property type="match status" value="1"/>
</dbReference>
<dbReference type="InterPro" id="IPR000477">
    <property type="entry name" value="RT_dom"/>
</dbReference>
<dbReference type="OrthoDB" id="116078at2759"/>
<dbReference type="PANTHER" id="PTHR37984">
    <property type="entry name" value="PROTEIN CBG26694"/>
    <property type="match status" value="1"/>
</dbReference>
<dbReference type="EMBL" id="UYSG01010889">
    <property type="protein sequence ID" value="VDL59257.1"/>
    <property type="molecule type" value="Genomic_DNA"/>
</dbReference>
<evidence type="ECO:0000259" key="1">
    <source>
        <dbReference type="PROSITE" id="PS50878"/>
    </source>
</evidence>
<dbReference type="Pfam" id="PF00078">
    <property type="entry name" value="RVT_1"/>
    <property type="match status" value="1"/>
</dbReference>
<reference evidence="2 3" key="2">
    <citation type="submission" date="2018-11" db="EMBL/GenBank/DDBJ databases">
        <authorList>
            <consortium name="Pathogen Informatics"/>
        </authorList>
    </citation>
    <scope>NUCLEOTIDE SEQUENCE [LARGE SCALE GENOMIC DNA]</scope>
</reference>
<evidence type="ECO:0000313" key="2">
    <source>
        <dbReference type="EMBL" id="VDL59257.1"/>
    </source>
</evidence>
<sequence>LTNPVCRGKSVNHSVTHSITTNGNPVKARVRRLSPTRYKSAKDEFEHMLDLGIIRRSSSNWSSALHLVPKKSGDWRPCEDLLQNRLVRAYNQIPMAEADVPKTAIATPFGLFEFLRMPFGLRNAAQTFQRFIDEVLHGLCFVFAYIDGILVASENEEEHKKHLEIVFERLNSHGLIINLSKSETGQITLSFLGHTLSAKGFRPTDEKVKEIQQFPQPKSLNQLRRILDMINFYRRFLPNSAAVIFPLAELLKKSTKANFSFPPEAVTAFEEVKTLLTESTTLAYQDPGTTASV</sequence>
<dbReference type="CDD" id="cd01647">
    <property type="entry name" value="RT_LTR"/>
    <property type="match status" value="1"/>
</dbReference>
<organism evidence="4">
    <name type="scientific">Hymenolepis diminuta</name>
    <name type="common">Rat tapeworm</name>
    <dbReference type="NCBI Taxonomy" id="6216"/>
    <lineage>
        <taxon>Eukaryota</taxon>
        <taxon>Metazoa</taxon>
        <taxon>Spiralia</taxon>
        <taxon>Lophotrochozoa</taxon>
        <taxon>Platyhelminthes</taxon>
        <taxon>Cestoda</taxon>
        <taxon>Eucestoda</taxon>
        <taxon>Cyclophyllidea</taxon>
        <taxon>Hymenolepididae</taxon>
        <taxon>Hymenolepis</taxon>
    </lineage>
</organism>
<dbReference type="InterPro" id="IPR043502">
    <property type="entry name" value="DNA/RNA_pol_sf"/>
</dbReference>
<dbReference type="SUPFAM" id="SSF56672">
    <property type="entry name" value="DNA/RNA polymerases"/>
    <property type="match status" value="1"/>
</dbReference>
<dbReference type="InterPro" id="IPR043128">
    <property type="entry name" value="Rev_trsase/Diguanyl_cyclase"/>
</dbReference>
<dbReference type="STRING" id="6216.A0A0R3SPN3"/>
<dbReference type="WBParaSite" id="HDID_0000694101-mRNA-1">
    <property type="protein sequence ID" value="HDID_0000694101-mRNA-1"/>
    <property type="gene ID" value="HDID_0000694101"/>
</dbReference>
<dbReference type="AlphaFoldDB" id="A0A0R3SPN3"/>
<gene>
    <name evidence="2" type="ORF">HDID_LOCUS6939</name>
</gene>
<protein>
    <submittedName>
        <fullName evidence="4">Reverse transcriptase domain-containing protein</fullName>
    </submittedName>
</protein>
<dbReference type="FunFam" id="3.10.10.10:FF:000003">
    <property type="entry name" value="Retrovirus-related Pol polyprotein from transposon 297-like Protein"/>
    <property type="match status" value="1"/>
</dbReference>
<evidence type="ECO:0000313" key="3">
    <source>
        <dbReference type="Proteomes" id="UP000274504"/>
    </source>
</evidence>